<keyword evidence="3" id="KW-1185">Reference proteome</keyword>
<gene>
    <name evidence="2" type="ORF">PT974_07176</name>
</gene>
<comment type="caution">
    <text evidence="2">The sequence shown here is derived from an EMBL/GenBank/DDBJ whole genome shotgun (WGS) entry which is preliminary data.</text>
</comment>
<evidence type="ECO:0000259" key="1">
    <source>
        <dbReference type="Pfam" id="PF08031"/>
    </source>
</evidence>
<dbReference type="Proteomes" id="UP001338125">
    <property type="component" value="Unassembled WGS sequence"/>
</dbReference>
<dbReference type="InterPro" id="IPR012951">
    <property type="entry name" value="BBE"/>
</dbReference>
<feature type="domain" description="Berberine/berberine-like" evidence="1">
    <location>
        <begin position="73"/>
        <end position="118"/>
    </location>
</feature>
<dbReference type="Gene3D" id="3.40.462.20">
    <property type="match status" value="1"/>
</dbReference>
<protein>
    <submittedName>
        <fullName evidence="2">FAD-linked oxidoreductase orf1</fullName>
    </submittedName>
</protein>
<dbReference type="EMBL" id="JAVFKD010000012">
    <property type="protein sequence ID" value="KAK5993739.1"/>
    <property type="molecule type" value="Genomic_DNA"/>
</dbReference>
<dbReference type="Pfam" id="PF08031">
    <property type="entry name" value="BBE"/>
    <property type="match status" value="1"/>
</dbReference>
<evidence type="ECO:0000313" key="3">
    <source>
        <dbReference type="Proteomes" id="UP001338125"/>
    </source>
</evidence>
<proteinExistence type="predicted"/>
<sequence>MFALTAPGKTADQGCSMMSPYLARLKQLGIPYEFTPKQSKTYYDHYNAINGPLPYGDAARAQKLSNATPDGGAYLNEADPLVYGENTKKWQQNFYGTTYPKLRQIEDKWDVSSIFYAYTAVGSEDWTQDADGRLCKA</sequence>
<dbReference type="Gene3D" id="3.30.465.10">
    <property type="match status" value="1"/>
</dbReference>
<organism evidence="2 3">
    <name type="scientific">Cladobotryum mycophilum</name>
    <dbReference type="NCBI Taxonomy" id="491253"/>
    <lineage>
        <taxon>Eukaryota</taxon>
        <taxon>Fungi</taxon>
        <taxon>Dikarya</taxon>
        <taxon>Ascomycota</taxon>
        <taxon>Pezizomycotina</taxon>
        <taxon>Sordariomycetes</taxon>
        <taxon>Hypocreomycetidae</taxon>
        <taxon>Hypocreales</taxon>
        <taxon>Hypocreaceae</taxon>
        <taxon>Cladobotryum</taxon>
    </lineage>
</organism>
<name>A0ABR0SNX0_9HYPO</name>
<dbReference type="InterPro" id="IPR016169">
    <property type="entry name" value="FAD-bd_PCMH_sub2"/>
</dbReference>
<accession>A0ABR0SNX0</accession>
<reference evidence="2 3" key="1">
    <citation type="submission" date="2024-01" db="EMBL/GenBank/DDBJ databases">
        <title>Complete genome of Cladobotryum mycophilum ATHUM6906.</title>
        <authorList>
            <person name="Christinaki A.C."/>
            <person name="Myridakis A.I."/>
            <person name="Kouvelis V.N."/>
        </authorList>
    </citation>
    <scope>NUCLEOTIDE SEQUENCE [LARGE SCALE GENOMIC DNA]</scope>
    <source>
        <strain evidence="2 3">ATHUM6906</strain>
    </source>
</reference>
<evidence type="ECO:0000313" key="2">
    <source>
        <dbReference type="EMBL" id="KAK5993739.1"/>
    </source>
</evidence>